<dbReference type="RefSeq" id="WP_015708958.1">
    <property type="nucleotide sequence ID" value="NC_015578.1"/>
</dbReference>
<protein>
    <submittedName>
        <fullName evidence="1">Uncharacterized protein</fullName>
    </submittedName>
</protein>
<dbReference type="KEGG" id="tpi:TREPR_1113"/>
<sequence>MFFCGRWEIEREGEKRPFGDIGEAIIPFVRDEKPLDIGNPMVIGVALGGLVSELISLFIILPSEYKSLFNGVNLFNRHKIEEYNK</sequence>
<dbReference type="EMBL" id="CP001843">
    <property type="protein sequence ID" value="AEF86317.1"/>
    <property type="molecule type" value="Genomic_DNA"/>
</dbReference>
<reference evidence="1 2" key="2">
    <citation type="journal article" date="2011" name="ISME J.">
        <title>RNA-seq reveals cooperative metabolic interactions between two termite-gut spirochete species in co-culture.</title>
        <authorList>
            <person name="Rosenthal A.Z."/>
            <person name="Matson E.G."/>
            <person name="Eldar A."/>
            <person name="Leadbetter J.R."/>
        </authorList>
    </citation>
    <scope>NUCLEOTIDE SEQUENCE [LARGE SCALE GENOMIC DNA]</scope>
    <source>
        <strain evidence="2">ATCC BAA-887 / DSM 12427 / ZAS-2</strain>
    </source>
</reference>
<evidence type="ECO:0000313" key="2">
    <source>
        <dbReference type="Proteomes" id="UP000009223"/>
    </source>
</evidence>
<dbReference type="AlphaFoldDB" id="F5YH91"/>
<evidence type="ECO:0000313" key="1">
    <source>
        <dbReference type="EMBL" id="AEF86317.1"/>
    </source>
</evidence>
<proteinExistence type="predicted"/>
<accession>F5YH91</accession>
<reference evidence="2" key="1">
    <citation type="submission" date="2009-12" db="EMBL/GenBank/DDBJ databases">
        <title>Complete sequence of Treponema primitia strain ZAS-2.</title>
        <authorList>
            <person name="Tetu S.G."/>
            <person name="Matson E."/>
            <person name="Ren Q."/>
            <person name="Seshadri R."/>
            <person name="Elbourne L."/>
            <person name="Hassan K.A."/>
            <person name="Durkin A."/>
            <person name="Radune D."/>
            <person name="Mohamoud Y."/>
            <person name="Shay R."/>
            <person name="Jin S."/>
            <person name="Zhang X."/>
            <person name="Lucey K."/>
            <person name="Ballor N.R."/>
            <person name="Ottesen E."/>
            <person name="Rosenthal R."/>
            <person name="Allen A."/>
            <person name="Leadbetter J.R."/>
            <person name="Paulsen I.T."/>
        </authorList>
    </citation>
    <scope>NUCLEOTIDE SEQUENCE [LARGE SCALE GENOMIC DNA]</scope>
    <source>
        <strain evidence="2">ATCC BAA-887 / DSM 12427 / ZAS-2</strain>
    </source>
</reference>
<organism evidence="1 2">
    <name type="scientific">Treponema primitia (strain ATCC BAA-887 / DSM 12427 / ZAS-2)</name>
    <dbReference type="NCBI Taxonomy" id="545694"/>
    <lineage>
        <taxon>Bacteria</taxon>
        <taxon>Pseudomonadati</taxon>
        <taxon>Spirochaetota</taxon>
        <taxon>Spirochaetia</taxon>
        <taxon>Spirochaetales</taxon>
        <taxon>Treponemataceae</taxon>
        <taxon>Treponema</taxon>
    </lineage>
</organism>
<dbReference type="HOGENOM" id="CLU_2511724_0_0_12"/>
<gene>
    <name evidence="1" type="ordered locus">TREPR_1113</name>
</gene>
<dbReference type="OrthoDB" id="10016472at2"/>
<dbReference type="Proteomes" id="UP000009223">
    <property type="component" value="Chromosome"/>
</dbReference>
<name>F5YH91_TREPZ</name>
<keyword evidence="2" id="KW-1185">Reference proteome</keyword>